<evidence type="ECO:0000259" key="1">
    <source>
        <dbReference type="PROSITE" id="PS50021"/>
    </source>
</evidence>
<name>A0A8S1LFM8_PARPR</name>
<evidence type="ECO:0000313" key="3">
    <source>
        <dbReference type="Proteomes" id="UP000688137"/>
    </source>
</evidence>
<feature type="domain" description="Calponin-homology (CH)" evidence="1">
    <location>
        <begin position="1"/>
        <end position="102"/>
    </location>
</feature>
<dbReference type="OMA" id="FDQQQAS"/>
<organism evidence="2 3">
    <name type="scientific">Paramecium primaurelia</name>
    <dbReference type="NCBI Taxonomy" id="5886"/>
    <lineage>
        <taxon>Eukaryota</taxon>
        <taxon>Sar</taxon>
        <taxon>Alveolata</taxon>
        <taxon>Ciliophora</taxon>
        <taxon>Intramacronucleata</taxon>
        <taxon>Oligohymenophorea</taxon>
        <taxon>Peniculida</taxon>
        <taxon>Parameciidae</taxon>
        <taxon>Paramecium</taxon>
    </lineage>
</organism>
<dbReference type="AlphaFoldDB" id="A0A8S1LFM8"/>
<dbReference type="PROSITE" id="PS50021">
    <property type="entry name" value="CH"/>
    <property type="match status" value="1"/>
</dbReference>
<comment type="caution">
    <text evidence="2">The sequence shown here is derived from an EMBL/GenBank/DDBJ whole genome shotgun (WGS) entry which is preliminary data.</text>
</comment>
<keyword evidence="3" id="KW-1185">Reference proteome</keyword>
<gene>
    <name evidence="2" type="ORF">PPRIM_AZ9-3.1.T0370105</name>
</gene>
<proteinExistence type="predicted"/>
<dbReference type="Proteomes" id="UP000688137">
    <property type="component" value="Unassembled WGS sequence"/>
</dbReference>
<sequence length="263" mass="31268">MSLRLELLRWVNEKCPSMKASNIESLSDGRHFLFLLRKYFPDIEVPQFKKSSSILQRMESLNLVAFYCQKLDASFKLDVLKIANKEATTILNFLKFLKSILDKTPIKHSFIQEEFQTISKVLEKDNQKICEEVLVQQVHQTIDDETQTHEIKEDLDSLHKFQFQLKRLMSLKLQHPYLELELLRLLDYDQEVEDMMQHYQLAAQKRSKNSKHTDYHSIHSSQFYYRGEANLIDIDYSFDQQQASKRSTEFDNLFQVSDEKFII</sequence>
<protein>
    <recommendedName>
        <fullName evidence="1">Calponin-homology (CH) domain-containing protein</fullName>
    </recommendedName>
</protein>
<dbReference type="InterPro" id="IPR001715">
    <property type="entry name" value="CH_dom"/>
</dbReference>
<evidence type="ECO:0000313" key="2">
    <source>
        <dbReference type="EMBL" id="CAD8065115.1"/>
    </source>
</evidence>
<dbReference type="EMBL" id="CAJJDM010000036">
    <property type="protein sequence ID" value="CAD8065115.1"/>
    <property type="molecule type" value="Genomic_DNA"/>
</dbReference>
<reference evidence="2" key="1">
    <citation type="submission" date="2021-01" db="EMBL/GenBank/DDBJ databases">
        <authorList>
            <consortium name="Genoscope - CEA"/>
            <person name="William W."/>
        </authorList>
    </citation>
    <scope>NUCLEOTIDE SEQUENCE</scope>
</reference>
<accession>A0A8S1LFM8</accession>